<dbReference type="PANTHER" id="PTHR43792:SF8">
    <property type="entry name" value="[RIBOSOMAL PROTEIN US5]-ALANINE N-ACETYLTRANSFERASE"/>
    <property type="match status" value="1"/>
</dbReference>
<dbReference type="GO" id="GO:0016746">
    <property type="term" value="F:acyltransferase activity"/>
    <property type="evidence" value="ECO:0007669"/>
    <property type="project" value="UniProtKB-KW"/>
</dbReference>
<dbReference type="EMBL" id="JBHSKP010000023">
    <property type="protein sequence ID" value="MFC5155499.1"/>
    <property type="molecule type" value="Genomic_DNA"/>
</dbReference>
<dbReference type="Pfam" id="PF13302">
    <property type="entry name" value="Acetyltransf_3"/>
    <property type="match status" value="1"/>
</dbReference>
<feature type="domain" description="N-acetyltransferase" evidence="4">
    <location>
        <begin position="8"/>
        <end position="173"/>
    </location>
</feature>
<dbReference type="PANTHER" id="PTHR43792">
    <property type="entry name" value="GNAT FAMILY, PUTATIVE (AFU_ORTHOLOGUE AFUA_3G00765)-RELATED-RELATED"/>
    <property type="match status" value="1"/>
</dbReference>
<keyword evidence="1 5" id="KW-0808">Transferase</keyword>
<dbReference type="PROSITE" id="PS51186">
    <property type="entry name" value="GNAT"/>
    <property type="match status" value="1"/>
</dbReference>
<reference evidence="6" key="1">
    <citation type="journal article" date="2019" name="Int. J. Syst. Evol. Microbiol.">
        <title>The Global Catalogue of Microorganisms (GCM) 10K type strain sequencing project: providing services to taxonomists for standard genome sequencing and annotation.</title>
        <authorList>
            <consortium name="The Broad Institute Genomics Platform"/>
            <consortium name="The Broad Institute Genome Sequencing Center for Infectious Disease"/>
            <person name="Wu L."/>
            <person name="Ma J."/>
        </authorList>
    </citation>
    <scope>NUCLEOTIDE SEQUENCE [LARGE SCALE GENOMIC DNA]</scope>
    <source>
        <strain evidence="6">PCU 266</strain>
    </source>
</reference>
<dbReference type="InterPro" id="IPR051531">
    <property type="entry name" value="N-acetyltransferase"/>
</dbReference>
<dbReference type="InterPro" id="IPR000182">
    <property type="entry name" value="GNAT_dom"/>
</dbReference>
<comment type="caution">
    <text evidence="5">The sequence shown here is derived from an EMBL/GenBank/DDBJ whole genome shotgun (WGS) entry which is preliminary data.</text>
</comment>
<dbReference type="Proteomes" id="UP001596160">
    <property type="component" value="Unassembled WGS sequence"/>
</dbReference>
<dbReference type="Gene3D" id="3.40.630.30">
    <property type="match status" value="1"/>
</dbReference>
<dbReference type="RefSeq" id="WP_344483231.1">
    <property type="nucleotide sequence ID" value="NZ_BAAASB010000020.1"/>
</dbReference>
<evidence type="ECO:0000313" key="5">
    <source>
        <dbReference type="EMBL" id="MFC5155499.1"/>
    </source>
</evidence>
<gene>
    <name evidence="5" type="ORF">ACFPRH_27595</name>
</gene>
<evidence type="ECO:0000256" key="3">
    <source>
        <dbReference type="ARBA" id="ARBA00038502"/>
    </source>
</evidence>
<organism evidence="5 6">
    <name type="scientific">Streptomyces amakusaensis</name>
    <dbReference type="NCBI Taxonomy" id="67271"/>
    <lineage>
        <taxon>Bacteria</taxon>
        <taxon>Bacillati</taxon>
        <taxon>Actinomycetota</taxon>
        <taxon>Actinomycetes</taxon>
        <taxon>Kitasatosporales</taxon>
        <taxon>Streptomycetaceae</taxon>
        <taxon>Streptomyces</taxon>
    </lineage>
</organism>
<evidence type="ECO:0000259" key="4">
    <source>
        <dbReference type="PROSITE" id="PS51186"/>
    </source>
</evidence>
<dbReference type="EC" id="2.3.-.-" evidence="5"/>
<evidence type="ECO:0000256" key="1">
    <source>
        <dbReference type="ARBA" id="ARBA00022679"/>
    </source>
</evidence>
<proteinExistence type="inferred from homology"/>
<dbReference type="SUPFAM" id="SSF55729">
    <property type="entry name" value="Acyl-CoA N-acyltransferases (Nat)"/>
    <property type="match status" value="1"/>
</dbReference>
<keyword evidence="6" id="KW-1185">Reference proteome</keyword>
<protein>
    <submittedName>
        <fullName evidence="5">GNAT family N-acetyltransferase</fullName>
        <ecNumber evidence="5">2.3.-.-</ecNumber>
    </submittedName>
</protein>
<dbReference type="InterPro" id="IPR016181">
    <property type="entry name" value="Acyl_CoA_acyltransferase"/>
</dbReference>
<name>A0ABW0ASR2_9ACTN</name>
<evidence type="ECO:0000313" key="6">
    <source>
        <dbReference type="Proteomes" id="UP001596160"/>
    </source>
</evidence>
<keyword evidence="2 5" id="KW-0012">Acyltransferase</keyword>
<evidence type="ECO:0000256" key="2">
    <source>
        <dbReference type="ARBA" id="ARBA00023315"/>
    </source>
</evidence>
<accession>A0ABW0ASR2</accession>
<sequence length="175" mass="19000">MVTNAAAVRLEGWTEGDLALLRAANAPELMQHLGGPETEERLLARHRRYVALSADRTGPGRVYRVVTADTGEDAGTVTYWETDEWGEPAYEIGWGVLPAFQGRGIATAAALAVIAEARARQGGRRYLHACPKTSNEASNRVCAKAGFTLLGAFDTEYPEGNPIRANNWRFDLSAP</sequence>
<comment type="similarity">
    <text evidence="3">Belongs to the acetyltransferase family. RimJ subfamily.</text>
</comment>